<dbReference type="CDD" id="cd03264">
    <property type="entry name" value="ABC_drug_resistance_like"/>
    <property type="match status" value="1"/>
</dbReference>
<dbReference type="InterPro" id="IPR003593">
    <property type="entry name" value="AAA+_ATPase"/>
</dbReference>
<dbReference type="Pfam" id="PF00005">
    <property type="entry name" value="ABC_tran"/>
    <property type="match status" value="1"/>
</dbReference>
<dbReference type="GO" id="GO:0016887">
    <property type="term" value="F:ATP hydrolysis activity"/>
    <property type="evidence" value="ECO:0007669"/>
    <property type="project" value="InterPro"/>
</dbReference>
<dbReference type="InterPro" id="IPR017871">
    <property type="entry name" value="ABC_transporter-like_CS"/>
</dbReference>
<dbReference type="SUPFAM" id="SSF52540">
    <property type="entry name" value="P-loop containing nucleoside triphosphate hydrolases"/>
    <property type="match status" value="1"/>
</dbReference>
<dbReference type="GO" id="GO:0005524">
    <property type="term" value="F:ATP binding"/>
    <property type="evidence" value="ECO:0007669"/>
    <property type="project" value="UniProtKB-KW"/>
</dbReference>
<sequence>MELQFKNVTKAYGDVHAVDHVTHSMEKGVYGLLGVNGAGKTTLMRMLCTAINPTSGEILWNGKDIFSLGASYRGILGYLPQNYGFYPDLSVYDYMMYIASIKGLRPIVAKKRALKLLEQVGMAEKRKKKMRTLSGGMIRRVGIAQAMLNDPRILVLDEPTAGLDPNERIRFRNLVSELSEDRLVLLSTHIVSDVEYVANEIILMKEGKFFYTGTSDEIILSMDMSVWNCTVPKRELNNYMKKYLTGNVRTVADGVELRVLSKTPPARNAVQVETTLEDAFLLYFGEKAGDKDDVQI</sequence>
<dbReference type="EMBL" id="QSTP01000011">
    <property type="protein sequence ID" value="RGM70365.1"/>
    <property type="molecule type" value="Genomic_DNA"/>
</dbReference>
<evidence type="ECO:0000256" key="1">
    <source>
        <dbReference type="ARBA" id="ARBA00005417"/>
    </source>
</evidence>
<reference evidence="6 7" key="1">
    <citation type="submission" date="2018-08" db="EMBL/GenBank/DDBJ databases">
        <title>A genome reference for cultivated species of the human gut microbiota.</title>
        <authorList>
            <person name="Zou Y."/>
            <person name="Xue W."/>
            <person name="Luo G."/>
        </authorList>
    </citation>
    <scope>NUCLEOTIDE SEQUENCE [LARGE SCALE GENOMIC DNA]</scope>
    <source>
        <strain evidence="6 7">OM07-13</strain>
    </source>
</reference>
<evidence type="ECO:0000256" key="2">
    <source>
        <dbReference type="ARBA" id="ARBA00022448"/>
    </source>
</evidence>
<gene>
    <name evidence="6" type="ORF">DXB99_10655</name>
</gene>
<dbReference type="InterPro" id="IPR027417">
    <property type="entry name" value="P-loop_NTPase"/>
</dbReference>
<evidence type="ECO:0000256" key="3">
    <source>
        <dbReference type="ARBA" id="ARBA00022741"/>
    </source>
</evidence>
<keyword evidence="4 6" id="KW-0067">ATP-binding</keyword>
<dbReference type="Proteomes" id="UP000260758">
    <property type="component" value="Unassembled WGS sequence"/>
</dbReference>
<dbReference type="AlphaFoldDB" id="A0A3E4Y8H9"/>
<organism evidence="6 7">
    <name type="scientific">Agathobacter rectalis</name>
    <dbReference type="NCBI Taxonomy" id="39491"/>
    <lineage>
        <taxon>Bacteria</taxon>
        <taxon>Bacillati</taxon>
        <taxon>Bacillota</taxon>
        <taxon>Clostridia</taxon>
        <taxon>Lachnospirales</taxon>
        <taxon>Lachnospiraceae</taxon>
        <taxon>Agathobacter</taxon>
    </lineage>
</organism>
<evidence type="ECO:0000313" key="7">
    <source>
        <dbReference type="Proteomes" id="UP000260758"/>
    </source>
</evidence>
<protein>
    <submittedName>
        <fullName evidence="6">ABC transporter ATP-binding protein</fullName>
    </submittedName>
</protein>
<dbReference type="PROSITE" id="PS00211">
    <property type="entry name" value="ABC_TRANSPORTER_1"/>
    <property type="match status" value="1"/>
</dbReference>
<evidence type="ECO:0000259" key="5">
    <source>
        <dbReference type="PROSITE" id="PS50893"/>
    </source>
</evidence>
<proteinExistence type="inferred from homology"/>
<comment type="caution">
    <text evidence="6">The sequence shown here is derived from an EMBL/GenBank/DDBJ whole genome shotgun (WGS) entry which is preliminary data.</text>
</comment>
<dbReference type="RefSeq" id="WP_008373946.1">
    <property type="nucleotide sequence ID" value="NZ_QSTP01000011.1"/>
</dbReference>
<dbReference type="GeneID" id="92823420"/>
<accession>A0A3E4Y8H9</accession>
<name>A0A3E4Y8H9_9FIRM</name>
<comment type="similarity">
    <text evidence="1">Belongs to the ABC transporter superfamily.</text>
</comment>
<dbReference type="Gene3D" id="3.40.50.300">
    <property type="entry name" value="P-loop containing nucleotide triphosphate hydrolases"/>
    <property type="match status" value="1"/>
</dbReference>
<dbReference type="PANTHER" id="PTHR43335:SF2">
    <property type="entry name" value="ABC TRANSPORTER, ATP-BINDING PROTEIN"/>
    <property type="match status" value="1"/>
</dbReference>
<keyword evidence="3" id="KW-0547">Nucleotide-binding</keyword>
<keyword evidence="2" id="KW-0813">Transport</keyword>
<dbReference type="PANTHER" id="PTHR43335">
    <property type="entry name" value="ABC TRANSPORTER, ATP-BINDING PROTEIN"/>
    <property type="match status" value="1"/>
</dbReference>
<evidence type="ECO:0000256" key="4">
    <source>
        <dbReference type="ARBA" id="ARBA00022840"/>
    </source>
</evidence>
<evidence type="ECO:0000313" key="6">
    <source>
        <dbReference type="EMBL" id="RGM70365.1"/>
    </source>
</evidence>
<feature type="domain" description="ABC transporter" evidence="5">
    <location>
        <begin position="3"/>
        <end position="231"/>
    </location>
</feature>
<dbReference type="PROSITE" id="PS50893">
    <property type="entry name" value="ABC_TRANSPORTER_2"/>
    <property type="match status" value="1"/>
</dbReference>
<dbReference type="InterPro" id="IPR003439">
    <property type="entry name" value="ABC_transporter-like_ATP-bd"/>
</dbReference>
<dbReference type="SMART" id="SM00382">
    <property type="entry name" value="AAA"/>
    <property type="match status" value="1"/>
</dbReference>